<dbReference type="Pfam" id="PF07690">
    <property type="entry name" value="MFS_1"/>
    <property type="match status" value="1"/>
</dbReference>
<feature type="domain" description="Major facilitator superfamily (MFS) profile" evidence="8">
    <location>
        <begin position="58"/>
        <end position="549"/>
    </location>
</feature>
<proteinExistence type="predicted"/>
<organism evidence="9 10">
    <name type="scientific">Zopfia rhizophila CBS 207.26</name>
    <dbReference type="NCBI Taxonomy" id="1314779"/>
    <lineage>
        <taxon>Eukaryota</taxon>
        <taxon>Fungi</taxon>
        <taxon>Dikarya</taxon>
        <taxon>Ascomycota</taxon>
        <taxon>Pezizomycotina</taxon>
        <taxon>Dothideomycetes</taxon>
        <taxon>Dothideomycetes incertae sedis</taxon>
        <taxon>Zopfiaceae</taxon>
        <taxon>Zopfia</taxon>
    </lineage>
</organism>
<feature type="transmembrane region" description="Helical" evidence="7">
    <location>
        <begin position="181"/>
        <end position="201"/>
    </location>
</feature>
<dbReference type="PROSITE" id="PS50850">
    <property type="entry name" value="MFS"/>
    <property type="match status" value="1"/>
</dbReference>
<evidence type="ECO:0000256" key="1">
    <source>
        <dbReference type="ARBA" id="ARBA00004141"/>
    </source>
</evidence>
<feature type="transmembrane region" description="Helical" evidence="7">
    <location>
        <begin position="429"/>
        <end position="448"/>
    </location>
</feature>
<feature type="transmembrane region" description="Helical" evidence="7">
    <location>
        <begin position="323"/>
        <end position="347"/>
    </location>
</feature>
<feature type="transmembrane region" description="Helical" evidence="7">
    <location>
        <begin position="403"/>
        <end position="423"/>
    </location>
</feature>
<feature type="compositionally biased region" description="Basic and acidic residues" evidence="6">
    <location>
        <begin position="1"/>
        <end position="23"/>
    </location>
</feature>
<feature type="transmembrane region" description="Helical" evidence="7">
    <location>
        <begin position="95"/>
        <end position="112"/>
    </location>
</feature>
<evidence type="ECO:0000313" key="10">
    <source>
        <dbReference type="Proteomes" id="UP000800200"/>
    </source>
</evidence>
<dbReference type="InterPro" id="IPR020846">
    <property type="entry name" value="MFS_dom"/>
</dbReference>
<dbReference type="EMBL" id="ML994613">
    <property type="protein sequence ID" value="KAF2193686.1"/>
    <property type="molecule type" value="Genomic_DNA"/>
</dbReference>
<feature type="transmembrane region" description="Helical" evidence="7">
    <location>
        <begin position="528"/>
        <end position="548"/>
    </location>
</feature>
<protein>
    <submittedName>
        <fullName evidence="9">MFS general substrate transporter</fullName>
    </submittedName>
</protein>
<feature type="transmembrane region" description="Helical" evidence="7">
    <location>
        <begin position="154"/>
        <end position="174"/>
    </location>
</feature>
<dbReference type="AlphaFoldDB" id="A0A6A6EUX8"/>
<dbReference type="GO" id="GO:0022857">
    <property type="term" value="F:transmembrane transporter activity"/>
    <property type="evidence" value="ECO:0007669"/>
    <property type="project" value="InterPro"/>
</dbReference>
<keyword evidence="3 7" id="KW-0812">Transmembrane</keyword>
<evidence type="ECO:0000259" key="8">
    <source>
        <dbReference type="PROSITE" id="PS50850"/>
    </source>
</evidence>
<dbReference type="InterPro" id="IPR011701">
    <property type="entry name" value="MFS"/>
</dbReference>
<feature type="transmembrane region" description="Helical" evidence="7">
    <location>
        <begin position="124"/>
        <end position="142"/>
    </location>
</feature>
<evidence type="ECO:0000256" key="4">
    <source>
        <dbReference type="ARBA" id="ARBA00022989"/>
    </source>
</evidence>
<name>A0A6A6EUX8_9PEZI</name>
<dbReference type="SUPFAM" id="SSF103473">
    <property type="entry name" value="MFS general substrate transporter"/>
    <property type="match status" value="1"/>
</dbReference>
<sequence length="555" mass="59650">MEGKRTSENGSVKEKDVLDREGEFVEAQNPPSKQDEEIGAGSEEERRLPFSRARLIALVLTVTGAAFINTLGIQAAVIILPTIGRHLDIPESRQQWIISAYSIAFGCFLLLWGRLADVYGKRLIFIWGSVWITVTSLMVPFMPNEIGFDVLRGLQGLGAAAIIPTGIGILGVTFPPGKAKNYAFSCFGAGAPLGGIFGNIFGGVLGQYLDWKWVFWVFAILAAIVAVAGYLVIPLPPIQTEPISMKNSVDWIGGTLVTVGLLILLFALTEGNVVGWSTAWVPSLIAVSMVMIAGFVLWQWYLESKTERRPLIKVSIFLNARFSAANVIMALFFASFNNYLIFATYWFQDYQGLNVIQTTIRFIPTGVSGGAFLLPLVSHIPLIFSVIVAFITAQLLNRVRGDVLLSFGTIAVSISALLFAIPIDPNTTYWAYAFPAMVLSVCGADALYPTLTLFTAKSLPPEDQALGGALINAVGQVGRAIGLAIATAIQTAVIAERKGLDVEAIGSTGHGLSKGDGALKEGLRSAEWFGFALSLTALVVVLVFFRGAGKVGGKY</sequence>
<dbReference type="Gene3D" id="1.20.1250.20">
    <property type="entry name" value="MFS general substrate transporter like domains"/>
    <property type="match status" value="1"/>
</dbReference>
<reference evidence="9" key="1">
    <citation type="journal article" date="2020" name="Stud. Mycol.">
        <title>101 Dothideomycetes genomes: a test case for predicting lifestyles and emergence of pathogens.</title>
        <authorList>
            <person name="Haridas S."/>
            <person name="Albert R."/>
            <person name="Binder M."/>
            <person name="Bloem J."/>
            <person name="Labutti K."/>
            <person name="Salamov A."/>
            <person name="Andreopoulos B."/>
            <person name="Baker S."/>
            <person name="Barry K."/>
            <person name="Bills G."/>
            <person name="Bluhm B."/>
            <person name="Cannon C."/>
            <person name="Castanera R."/>
            <person name="Culley D."/>
            <person name="Daum C."/>
            <person name="Ezra D."/>
            <person name="Gonzalez J."/>
            <person name="Henrissat B."/>
            <person name="Kuo A."/>
            <person name="Liang C."/>
            <person name="Lipzen A."/>
            <person name="Lutzoni F."/>
            <person name="Magnuson J."/>
            <person name="Mondo S."/>
            <person name="Nolan M."/>
            <person name="Ohm R."/>
            <person name="Pangilinan J."/>
            <person name="Park H.-J."/>
            <person name="Ramirez L."/>
            <person name="Alfaro M."/>
            <person name="Sun H."/>
            <person name="Tritt A."/>
            <person name="Yoshinaga Y."/>
            <person name="Zwiers L.-H."/>
            <person name="Turgeon B."/>
            <person name="Goodwin S."/>
            <person name="Spatafora J."/>
            <person name="Crous P."/>
            <person name="Grigoriev I."/>
        </authorList>
    </citation>
    <scope>NUCLEOTIDE SEQUENCE</scope>
    <source>
        <strain evidence="9">CBS 207.26</strain>
    </source>
</reference>
<evidence type="ECO:0000256" key="3">
    <source>
        <dbReference type="ARBA" id="ARBA00022692"/>
    </source>
</evidence>
<feature type="region of interest" description="Disordered" evidence="6">
    <location>
        <begin position="1"/>
        <end position="45"/>
    </location>
</feature>
<comment type="subcellular location">
    <subcellularLocation>
        <location evidence="1">Membrane</location>
        <topology evidence="1">Multi-pass membrane protein</topology>
    </subcellularLocation>
</comment>
<dbReference type="OrthoDB" id="5086884at2759"/>
<dbReference type="GO" id="GO:0016020">
    <property type="term" value="C:membrane"/>
    <property type="evidence" value="ECO:0007669"/>
    <property type="project" value="UniProtKB-SubCell"/>
</dbReference>
<dbReference type="Proteomes" id="UP000800200">
    <property type="component" value="Unassembled WGS sequence"/>
</dbReference>
<feature type="transmembrane region" description="Helical" evidence="7">
    <location>
        <begin position="367"/>
        <end position="391"/>
    </location>
</feature>
<evidence type="ECO:0000256" key="5">
    <source>
        <dbReference type="ARBA" id="ARBA00023136"/>
    </source>
</evidence>
<dbReference type="PANTHER" id="PTHR42718">
    <property type="entry name" value="MAJOR FACILITATOR SUPERFAMILY MULTIDRUG TRANSPORTER MFSC"/>
    <property type="match status" value="1"/>
</dbReference>
<feature type="transmembrane region" description="Helical" evidence="7">
    <location>
        <begin position="213"/>
        <end position="236"/>
    </location>
</feature>
<accession>A0A6A6EUX8</accession>
<dbReference type="PANTHER" id="PTHR42718:SF9">
    <property type="entry name" value="MAJOR FACILITATOR SUPERFAMILY MULTIDRUG TRANSPORTER MFSC"/>
    <property type="match status" value="1"/>
</dbReference>
<feature type="transmembrane region" description="Helical" evidence="7">
    <location>
        <begin position="280"/>
        <end position="302"/>
    </location>
</feature>
<keyword evidence="4 7" id="KW-1133">Transmembrane helix</keyword>
<feature type="transmembrane region" description="Helical" evidence="7">
    <location>
        <begin position="55"/>
        <end position="83"/>
    </location>
</feature>
<feature type="transmembrane region" description="Helical" evidence="7">
    <location>
        <begin position="248"/>
        <end position="268"/>
    </location>
</feature>
<keyword evidence="2" id="KW-0813">Transport</keyword>
<evidence type="ECO:0000313" key="9">
    <source>
        <dbReference type="EMBL" id="KAF2193686.1"/>
    </source>
</evidence>
<evidence type="ECO:0000256" key="2">
    <source>
        <dbReference type="ARBA" id="ARBA00022448"/>
    </source>
</evidence>
<dbReference type="Gene3D" id="1.20.1720.10">
    <property type="entry name" value="Multidrug resistance protein D"/>
    <property type="match status" value="1"/>
</dbReference>
<evidence type="ECO:0000256" key="7">
    <source>
        <dbReference type="SAM" id="Phobius"/>
    </source>
</evidence>
<evidence type="ECO:0000256" key="6">
    <source>
        <dbReference type="SAM" id="MobiDB-lite"/>
    </source>
</evidence>
<keyword evidence="5 7" id="KW-0472">Membrane</keyword>
<dbReference type="InterPro" id="IPR036259">
    <property type="entry name" value="MFS_trans_sf"/>
</dbReference>
<gene>
    <name evidence="9" type="ORF">K469DRAFT_240578</name>
</gene>
<keyword evidence="10" id="KW-1185">Reference proteome</keyword>